<comment type="similarity">
    <text evidence="1">Belongs to the UPF0332 family.</text>
</comment>
<dbReference type="RefSeq" id="WP_041975455.1">
    <property type="nucleotide sequence ID" value="NZ_CBXV010000004.1"/>
</dbReference>
<dbReference type="OrthoDB" id="5767335at2"/>
<dbReference type="PANTHER" id="PTHR36565:SF1">
    <property type="entry name" value="UPF0332 PROTEIN TM_1000"/>
    <property type="match status" value="1"/>
</dbReference>
<proteinExistence type="inferred from homology"/>
<protein>
    <recommendedName>
        <fullName evidence="2">HEPN domain-containing protein</fullName>
    </recommendedName>
</protein>
<feature type="domain" description="HEPN" evidence="2">
    <location>
        <begin position="7"/>
        <end position="121"/>
    </location>
</feature>
<organism evidence="3 4">
    <name type="scientific">Pyrinomonas methylaliphatogenes</name>
    <dbReference type="NCBI Taxonomy" id="454194"/>
    <lineage>
        <taxon>Bacteria</taxon>
        <taxon>Pseudomonadati</taxon>
        <taxon>Acidobacteriota</taxon>
        <taxon>Blastocatellia</taxon>
        <taxon>Blastocatellales</taxon>
        <taxon>Pyrinomonadaceae</taxon>
        <taxon>Pyrinomonas</taxon>
    </lineage>
</organism>
<dbReference type="Gene3D" id="1.20.120.330">
    <property type="entry name" value="Nucleotidyltransferases domain 2"/>
    <property type="match status" value="1"/>
</dbReference>
<evidence type="ECO:0000259" key="2">
    <source>
        <dbReference type="Pfam" id="PF05168"/>
    </source>
</evidence>
<name>A0A0B6WVY4_9BACT</name>
<dbReference type="STRING" id="454194.PYK22_01432"/>
<dbReference type="InterPro" id="IPR007842">
    <property type="entry name" value="HEPN_dom"/>
</dbReference>
<dbReference type="EMBL" id="CBXV010000004">
    <property type="protein sequence ID" value="CDM65433.1"/>
    <property type="molecule type" value="Genomic_DNA"/>
</dbReference>
<sequence length="131" mass="14553">MSQTEIRALLEKAKASLAAAQTLLREGYDDFAASRGYYAMFYVAEALLLALGHSYSKHAAVIAAFGREYAKTGVLDPKFHRLLLDAYRIRNVGDYEIGTPVPKEKAEDICHWAAEFIQAAETYLSKKSSSE</sequence>
<reference evidence="3 4" key="1">
    <citation type="submission" date="2013-12" db="EMBL/GenBank/DDBJ databases">
        <authorList>
            <person name="Stott M."/>
        </authorList>
    </citation>
    <scope>NUCLEOTIDE SEQUENCE [LARGE SCALE GENOMIC DNA]</scope>
    <source>
        <strain evidence="3 4">K22</strain>
    </source>
</reference>
<accession>A0A0B6WVY4</accession>
<dbReference type="AlphaFoldDB" id="A0A0B6WVY4"/>
<evidence type="ECO:0000313" key="3">
    <source>
        <dbReference type="EMBL" id="CDM65433.1"/>
    </source>
</evidence>
<reference evidence="3 4" key="2">
    <citation type="submission" date="2015-01" db="EMBL/GenBank/DDBJ databases">
        <title>Complete genome sequence of Pyrinomonas methylaliphatogenes type strain K22T.</title>
        <authorList>
            <person name="Lee K.C.Y."/>
            <person name="Power J.F."/>
            <person name="Dunfield P.F."/>
            <person name="Morgan X.C."/>
            <person name="Huttenhower C."/>
            <person name="Stott M.B."/>
        </authorList>
    </citation>
    <scope>NUCLEOTIDE SEQUENCE [LARGE SCALE GENOMIC DNA]</scope>
    <source>
        <strain evidence="3 4">K22</strain>
    </source>
</reference>
<dbReference type="Proteomes" id="UP000031518">
    <property type="component" value="Unassembled WGS sequence"/>
</dbReference>
<dbReference type="Pfam" id="PF05168">
    <property type="entry name" value="HEPN"/>
    <property type="match status" value="1"/>
</dbReference>
<keyword evidence="4" id="KW-1185">Reference proteome</keyword>
<evidence type="ECO:0000256" key="1">
    <source>
        <dbReference type="ARBA" id="ARBA00038248"/>
    </source>
</evidence>
<dbReference type="InterPro" id="IPR052226">
    <property type="entry name" value="UPF0332_toxin"/>
</dbReference>
<dbReference type="PANTHER" id="PTHR36565">
    <property type="entry name" value="UPF0332 PROTEIN TM_1000"/>
    <property type="match status" value="1"/>
</dbReference>
<gene>
    <name evidence="3" type="ORF">PYK22_01432</name>
</gene>
<evidence type="ECO:0000313" key="4">
    <source>
        <dbReference type="Proteomes" id="UP000031518"/>
    </source>
</evidence>